<reference evidence="2" key="1">
    <citation type="submission" date="2020-01" db="EMBL/GenBank/DDBJ databases">
        <title>Insect and environment-associated Actinomycetes.</title>
        <authorList>
            <person name="Currrie C."/>
            <person name="Chevrette M."/>
            <person name="Carlson C."/>
            <person name="Stubbendieck R."/>
            <person name="Wendt-Pienkowski E."/>
        </authorList>
    </citation>
    <scope>NUCLEOTIDE SEQUENCE</scope>
    <source>
        <strain evidence="2">SID14436</strain>
    </source>
</reference>
<dbReference type="Pfam" id="PF03992">
    <property type="entry name" value="ABM"/>
    <property type="match status" value="1"/>
</dbReference>
<dbReference type="InterPro" id="IPR007138">
    <property type="entry name" value="ABM_dom"/>
</dbReference>
<organism evidence="2">
    <name type="scientific">Streptomyces sp. SID14436</name>
    <dbReference type="NCBI Taxonomy" id="2706070"/>
    <lineage>
        <taxon>Bacteria</taxon>
        <taxon>Bacillati</taxon>
        <taxon>Actinomycetota</taxon>
        <taxon>Actinomycetes</taxon>
        <taxon>Kitasatosporales</taxon>
        <taxon>Streptomycetaceae</taxon>
        <taxon>Streptomyces</taxon>
    </lineage>
</organism>
<gene>
    <name evidence="2" type="ORF">G3I53_04630</name>
</gene>
<feature type="domain" description="ABM" evidence="1">
    <location>
        <begin position="5"/>
        <end position="69"/>
    </location>
</feature>
<dbReference type="RefSeq" id="WP_164333059.1">
    <property type="nucleotide sequence ID" value="NZ_JAAGMD010000120.1"/>
</dbReference>
<name>A0A6G3QPC9_9ACTN</name>
<keyword evidence="2" id="KW-0560">Oxidoreductase</keyword>
<accession>A0A6G3QPC9</accession>
<dbReference type="EMBL" id="JAAGMD010000120">
    <property type="protein sequence ID" value="NEA85353.1"/>
    <property type="molecule type" value="Genomic_DNA"/>
</dbReference>
<evidence type="ECO:0000259" key="1">
    <source>
        <dbReference type="Pfam" id="PF03992"/>
    </source>
</evidence>
<dbReference type="GO" id="GO:0004497">
    <property type="term" value="F:monooxygenase activity"/>
    <property type="evidence" value="ECO:0007669"/>
    <property type="project" value="UniProtKB-KW"/>
</dbReference>
<evidence type="ECO:0000313" key="2">
    <source>
        <dbReference type="EMBL" id="NEA85353.1"/>
    </source>
</evidence>
<proteinExistence type="predicted"/>
<dbReference type="AlphaFoldDB" id="A0A6G3QPC9"/>
<comment type="caution">
    <text evidence="2">The sequence shown here is derived from an EMBL/GenBank/DDBJ whole genome shotgun (WGS) entry which is preliminary data.</text>
</comment>
<dbReference type="InterPro" id="IPR011008">
    <property type="entry name" value="Dimeric_a/b-barrel"/>
</dbReference>
<dbReference type="Gene3D" id="3.30.70.100">
    <property type="match status" value="1"/>
</dbReference>
<sequence length="117" mass="12829">MTTVYRVDKFAVPDPAREEFWRHVRRTHALLREQPGFLDDVLLEQQSGPGRFNVVTLVRWRSADDLAAARPVVERAHRAASFRPAEFFARAGIEADVANYTEAGTPAPAGAAGAPGS</sequence>
<keyword evidence="2" id="KW-0503">Monooxygenase</keyword>
<protein>
    <submittedName>
        <fullName evidence="2">Antibiotic biosynthesis monooxygenase</fullName>
    </submittedName>
</protein>
<dbReference type="SUPFAM" id="SSF54909">
    <property type="entry name" value="Dimeric alpha+beta barrel"/>
    <property type="match status" value="1"/>
</dbReference>